<dbReference type="SUPFAM" id="SSF53927">
    <property type="entry name" value="Cytidine deaminase-like"/>
    <property type="match status" value="1"/>
</dbReference>
<keyword evidence="4 8" id="KW-0479">Metal-binding</keyword>
<dbReference type="InterPro" id="IPR058535">
    <property type="entry name" value="MafB19-deam"/>
</dbReference>
<evidence type="ECO:0000256" key="6">
    <source>
        <dbReference type="ARBA" id="ARBA00022833"/>
    </source>
</evidence>
<evidence type="ECO:0000256" key="4">
    <source>
        <dbReference type="ARBA" id="ARBA00022723"/>
    </source>
</evidence>
<evidence type="ECO:0000313" key="10">
    <source>
        <dbReference type="EMBL" id="MFC4651511.1"/>
    </source>
</evidence>
<dbReference type="PROSITE" id="PS00903">
    <property type="entry name" value="CYT_DCMP_DEAMINASES_1"/>
    <property type="match status" value="1"/>
</dbReference>
<evidence type="ECO:0000259" key="9">
    <source>
        <dbReference type="PROSITE" id="PS51747"/>
    </source>
</evidence>
<organism evidence="10 11">
    <name type="scientific">Lactococcus nasutitermitis</name>
    <dbReference type="NCBI Taxonomy" id="1652957"/>
    <lineage>
        <taxon>Bacteria</taxon>
        <taxon>Bacillati</taxon>
        <taxon>Bacillota</taxon>
        <taxon>Bacilli</taxon>
        <taxon>Lactobacillales</taxon>
        <taxon>Streptococcaceae</taxon>
        <taxon>Lactococcus</taxon>
    </lineage>
</organism>
<protein>
    <recommendedName>
        <fullName evidence="8">tRNA-specific adenosine deaminase</fullName>
        <ecNumber evidence="8">3.5.4.33</ecNumber>
    </recommendedName>
</protein>
<comment type="function">
    <text evidence="8">Catalyzes the deamination of adenosine to inosine at the wobble position 34 of tRNA(Arg2).</text>
</comment>
<proteinExistence type="inferred from homology"/>
<comment type="similarity">
    <text evidence="1">Belongs to the cytidine and deoxycytidylate deaminase family. ADAT2 subfamily.</text>
</comment>
<dbReference type="Pfam" id="PF14437">
    <property type="entry name" value="MafB19-deam"/>
    <property type="match status" value="1"/>
</dbReference>
<dbReference type="CDD" id="cd01285">
    <property type="entry name" value="nucleoside_deaminase"/>
    <property type="match status" value="1"/>
</dbReference>
<dbReference type="PANTHER" id="PTHR11079:SF202">
    <property type="entry name" value="TRNA-SPECIFIC ADENOSINE DEAMINASE"/>
    <property type="match status" value="1"/>
</dbReference>
<comment type="subunit">
    <text evidence="2 8">Homodimer.</text>
</comment>
<feature type="active site" description="Proton donor" evidence="8">
    <location>
        <position position="76"/>
    </location>
</feature>
<dbReference type="InterPro" id="IPR016192">
    <property type="entry name" value="APOBEC/CMP_deaminase_Zn-bd"/>
</dbReference>
<feature type="binding site" evidence="8">
    <location>
        <position position="104"/>
    </location>
    <ligand>
        <name>Zn(2+)</name>
        <dbReference type="ChEBI" id="CHEBI:29105"/>
        <note>catalytic</note>
    </ligand>
</feature>
<keyword evidence="5 8" id="KW-0378">Hydrolase</keyword>
<keyword evidence="11" id="KW-1185">Reference proteome</keyword>
<feature type="binding site" evidence="8">
    <location>
        <position position="107"/>
    </location>
    <ligand>
        <name>Zn(2+)</name>
        <dbReference type="ChEBI" id="CHEBI:29105"/>
        <note>catalytic</note>
    </ligand>
</feature>
<comment type="cofactor">
    <cofactor evidence="8">
        <name>Zn(2+)</name>
        <dbReference type="ChEBI" id="CHEBI:29105"/>
    </cofactor>
    <text evidence="8">Binds 1 zinc ion per subunit.</text>
</comment>
<dbReference type="EMBL" id="JBHSGD010000001">
    <property type="protein sequence ID" value="MFC4651511.1"/>
    <property type="molecule type" value="Genomic_DNA"/>
</dbReference>
<feature type="binding site" evidence="8">
    <location>
        <position position="74"/>
    </location>
    <ligand>
        <name>Zn(2+)</name>
        <dbReference type="ChEBI" id="CHEBI:29105"/>
        <note>catalytic</note>
    </ligand>
</feature>
<dbReference type="RefSeq" id="WP_213534702.1">
    <property type="nucleotide sequence ID" value="NZ_BOVQ01000003.1"/>
</dbReference>
<evidence type="ECO:0000256" key="8">
    <source>
        <dbReference type="HAMAP-Rule" id="MF_00972"/>
    </source>
</evidence>
<comment type="catalytic activity">
    <reaction evidence="7 8">
        <text>adenosine(34) in tRNA + H2O + H(+) = inosine(34) in tRNA + NH4(+)</text>
        <dbReference type="Rhea" id="RHEA:43168"/>
        <dbReference type="Rhea" id="RHEA-COMP:10373"/>
        <dbReference type="Rhea" id="RHEA-COMP:10374"/>
        <dbReference type="ChEBI" id="CHEBI:15377"/>
        <dbReference type="ChEBI" id="CHEBI:15378"/>
        <dbReference type="ChEBI" id="CHEBI:28938"/>
        <dbReference type="ChEBI" id="CHEBI:74411"/>
        <dbReference type="ChEBI" id="CHEBI:82852"/>
        <dbReference type="EC" id="3.5.4.33"/>
    </reaction>
</comment>
<dbReference type="InterPro" id="IPR016193">
    <property type="entry name" value="Cytidine_deaminase-like"/>
</dbReference>
<evidence type="ECO:0000256" key="5">
    <source>
        <dbReference type="ARBA" id="ARBA00022801"/>
    </source>
</evidence>
<evidence type="ECO:0000313" key="11">
    <source>
        <dbReference type="Proteomes" id="UP001595987"/>
    </source>
</evidence>
<name>A0ABV9JB10_9LACT</name>
<evidence type="ECO:0000256" key="7">
    <source>
        <dbReference type="ARBA" id="ARBA00048045"/>
    </source>
</evidence>
<dbReference type="InterPro" id="IPR002125">
    <property type="entry name" value="CMP_dCMP_dom"/>
</dbReference>
<accession>A0ABV9JB10</accession>
<evidence type="ECO:0000256" key="2">
    <source>
        <dbReference type="ARBA" id="ARBA00011738"/>
    </source>
</evidence>
<evidence type="ECO:0000256" key="1">
    <source>
        <dbReference type="ARBA" id="ARBA00010669"/>
    </source>
</evidence>
<comment type="caution">
    <text evidence="10">The sequence shown here is derived from an EMBL/GenBank/DDBJ whole genome shotgun (WGS) entry which is preliminary data.</text>
</comment>
<feature type="domain" description="CMP/dCMP-type deaminase" evidence="9">
    <location>
        <begin position="6"/>
        <end position="150"/>
    </location>
</feature>
<dbReference type="PROSITE" id="PS51747">
    <property type="entry name" value="CYT_DCMP_DEAMINASES_2"/>
    <property type="match status" value="1"/>
</dbReference>
<gene>
    <name evidence="8" type="primary">tadA</name>
    <name evidence="10" type="ORF">ACFO26_01125</name>
</gene>
<reference evidence="11" key="1">
    <citation type="journal article" date="2019" name="Int. J. Syst. Evol. Microbiol.">
        <title>The Global Catalogue of Microorganisms (GCM) 10K type strain sequencing project: providing services to taxonomists for standard genome sequencing and annotation.</title>
        <authorList>
            <consortium name="The Broad Institute Genomics Platform"/>
            <consortium name="The Broad Institute Genome Sequencing Center for Infectious Disease"/>
            <person name="Wu L."/>
            <person name="Ma J."/>
        </authorList>
    </citation>
    <scope>NUCLEOTIDE SEQUENCE [LARGE SCALE GENOMIC DNA]</scope>
    <source>
        <strain evidence="11">CCUG 63287</strain>
    </source>
</reference>
<dbReference type="GO" id="GO:0052717">
    <property type="term" value="F:tRNA-specific adenosine-34 deaminase activity"/>
    <property type="evidence" value="ECO:0007669"/>
    <property type="project" value="UniProtKB-EC"/>
</dbReference>
<keyword evidence="3 8" id="KW-0819">tRNA processing</keyword>
<keyword evidence="6 8" id="KW-0862">Zinc</keyword>
<evidence type="ECO:0000256" key="3">
    <source>
        <dbReference type="ARBA" id="ARBA00022694"/>
    </source>
</evidence>
<dbReference type="Gene3D" id="3.40.140.10">
    <property type="entry name" value="Cytidine Deaminase, domain 2"/>
    <property type="match status" value="1"/>
</dbReference>
<dbReference type="EC" id="3.5.4.33" evidence="8"/>
<dbReference type="Proteomes" id="UP001595987">
    <property type="component" value="Unassembled WGS sequence"/>
</dbReference>
<dbReference type="PANTHER" id="PTHR11079">
    <property type="entry name" value="CYTOSINE DEAMINASE FAMILY MEMBER"/>
    <property type="match status" value="1"/>
</dbReference>
<dbReference type="InterPro" id="IPR028883">
    <property type="entry name" value="tRNA_aden_deaminase"/>
</dbReference>
<sequence length="177" mass="20049">MEFTEEEKTFFMREALLEAQKAAANEEVPIGAVIVQVPQRKATSGLFERIPDEKPQIIARAFNRRELDGQAIHHAEICAIEMANEAVGNWRLLDCALFVTIEPCVMCAGAIGLARIPAVYFGATNPKFGGTVSLYQILQDERLNHRVRVESGILEKECAEIMQDFFRNRRKKLKNRD</sequence>
<dbReference type="HAMAP" id="MF_00972">
    <property type="entry name" value="tRNA_aden_deaminase"/>
    <property type="match status" value="1"/>
</dbReference>